<accession>A0A4C1Y240</accession>
<dbReference type="Proteomes" id="UP000299102">
    <property type="component" value="Unassembled WGS sequence"/>
</dbReference>
<name>A0A4C1Y240_EUMVA</name>
<dbReference type="EMBL" id="BGZK01001045">
    <property type="protein sequence ID" value="GBP69580.1"/>
    <property type="molecule type" value="Genomic_DNA"/>
</dbReference>
<evidence type="ECO:0000313" key="2">
    <source>
        <dbReference type="Proteomes" id="UP000299102"/>
    </source>
</evidence>
<organism evidence="1 2">
    <name type="scientific">Eumeta variegata</name>
    <name type="common">Bagworm moth</name>
    <name type="synonym">Eumeta japonica</name>
    <dbReference type="NCBI Taxonomy" id="151549"/>
    <lineage>
        <taxon>Eukaryota</taxon>
        <taxon>Metazoa</taxon>
        <taxon>Ecdysozoa</taxon>
        <taxon>Arthropoda</taxon>
        <taxon>Hexapoda</taxon>
        <taxon>Insecta</taxon>
        <taxon>Pterygota</taxon>
        <taxon>Neoptera</taxon>
        <taxon>Endopterygota</taxon>
        <taxon>Lepidoptera</taxon>
        <taxon>Glossata</taxon>
        <taxon>Ditrysia</taxon>
        <taxon>Tineoidea</taxon>
        <taxon>Psychidae</taxon>
        <taxon>Oiketicinae</taxon>
        <taxon>Eumeta</taxon>
    </lineage>
</organism>
<reference evidence="1 2" key="1">
    <citation type="journal article" date="2019" name="Commun. Biol.">
        <title>The bagworm genome reveals a unique fibroin gene that provides high tensile strength.</title>
        <authorList>
            <person name="Kono N."/>
            <person name="Nakamura H."/>
            <person name="Ohtoshi R."/>
            <person name="Tomita M."/>
            <person name="Numata K."/>
            <person name="Arakawa K."/>
        </authorList>
    </citation>
    <scope>NUCLEOTIDE SEQUENCE [LARGE SCALE GENOMIC DNA]</scope>
</reference>
<proteinExistence type="predicted"/>
<sequence>MNGPRNPIRAQHSGEPVHTLNKTKVGHSSWGGKNNPFGPAITPGLMEKRKQCCVTSTEILNNYFASIPKQEYSTVAQRAASLIARRSRRAGVVRRVIRRRQSAAAPARRGEIKMDAAYANHEGLRGNFKECTISGGRIHCGEYKIVYGRVETYIVFEWNWIM</sequence>
<comment type="caution">
    <text evidence="1">The sequence shown here is derived from an EMBL/GenBank/DDBJ whole genome shotgun (WGS) entry which is preliminary data.</text>
</comment>
<evidence type="ECO:0000313" key="1">
    <source>
        <dbReference type="EMBL" id="GBP69580.1"/>
    </source>
</evidence>
<protein>
    <submittedName>
        <fullName evidence="1">Uncharacterized protein</fullName>
    </submittedName>
</protein>
<keyword evidence="2" id="KW-1185">Reference proteome</keyword>
<gene>
    <name evidence="1" type="ORF">EVAR_52077_1</name>
</gene>
<dbReference type="AlphaFoldDB" id="A0A4C1Y240"/>